<protein>
    <submittedName>
        <fullName evidence="3">Protein OPAQUE10-like protein isoform X1</fullName>
    </submittedName>
</protein>
<dbReference type="PANTHER" id="PTHR46756">
    <property type="entry name" value="TRANSGELIN"/>
    <property type="match status" value="1"/>
</dbReference>
<evidence type="ECO:0000256" key="1">
    <source>
        <dbReference type="SAM" id="MobiDB-lite"/>
    </source>
</evidence>
<comment type="caution">
    <text evidence="3">The sequence shown here is derived from an EMBL/GenBank/DDBJ whole genome shotgun (WGS) entry which is preliminary data.</text>
</comment>
<keyword evidence="2" id="KW-1133">Transmembrane helix</keyword>
<evidence type="ECO:0000313" key="3">
    <source>
        <dbReference type="EMBL" id="RWR92845.1"/>
    </source>
</evidence>
<evidence type="ECO:0000313" key="4">
    <source>
        <dbReference type="Proteomes" id="UP000283530"/>
    </source>
</evidence>
<dbReference type="Gene3D" id="1.10.418.10">
    <property type="entry name" value="Calponin-like domain"/>
    <property type="match status" value="1"/>
</dbReference>
<dbReference type="GO" id="GO:0008093">
    <property type="term" value="F:cytoskeletal anchor activity"/>
    <property type="evidence" value="ECO:0007669"/>
    <property type="project" value="TreeGrafter"/>
</dbReference>
<gene>
    <name evidence="3" type="ORF">CKAN_02207100</name>
</gene>
<sequence>MRLSPRADSPEVLRVSDSSPSSAESSFRELDDVFLQTQTRIWLGEVLHARFDEEMTIAELLADGELLYVFENLELHVSKVVWKMLRTKCIETKFAEVYVNGPTAPGKSGGRYMPYSNVDLFLKICKILGLTGVDLFSPSDVVERRDTRRVCMCIRALSKKARSKHLNIPDFDVVTYTIAMPTDMVGCIRRSLEKSQSQHSSSTFVICSRCMHSKGKYKQETENYVLDARMSHGSEGKDTEKGTGVEHKHDKKLLLKSLAGGMTFFGAAFFLYYLRSRGKEKIGPRRIRGRTVLSQNQKPRQDGLQTGKAVGVFPGERLKLQD</sequence>
<dbReference type="OrthoDB" id="21595at2759"/>
<dbReference type="STRING" id="337451.A0A443PQ43"/>
<dbReference type="Proteomes" id="UP000283530">
    <property type="component" value="Unassembled WGS sequence"/>
</dbReference>
<dbReference type="GO" id="GO:0005884">
    <property type="term" value="C:actin filament"/>
    <property type="evidence" value="ECO:0007669"/>
    <property type="project" value="TreeGrafter"/>
</dbReference>
<dbReference type="AlphaFoldDB" id="A0A443PQ43"/>
<feature type="region of interest" description="Disordered" evidence="1">
    <location>
        <begin position="1"/>
        <end position="24"/>
    </location>
</feature>
<reference evidence="3 4" key="1">
    <citation type="journal article" date="2019" name="Nat. Plants">
        <title>Stout camphor tree genome fills gaps in understanding of flowering plant genome evolution.</title>
        <authorList>
            <person name="Chaw S.M."/>
            <person name="Liu Y.C."/>
            <person name="Wu Y.W."/>
            <person name="Wang H.Y."/>
            <person name="Lin C.I."/>
            <person name="Wu C.S."/>
            <person name="Ke H.M."/>
            <person name="Chang L.Y."/>
            <person name="Hsu C.Y."/>
            <person name="Yang H.T."/>
            <person name="Sudianto E."/>
            <person name="Hsu M.H."/>
            <person name="Wu K.P."/>
            <person name="Wang L.N."/>
            <person name="Leebens-Mack J.H."/>
            <person name="Tsai I.J."/>
        </authorList>
    </citation>
    <scope>NUCLEOTIDE SEQUENCE [LARGE SCALE GENOMIC DNA]</scope>
    <source>
        <strain evidence="4">cv. Chaw 1501</strain>
        <tissue evidence="3">Young leaves</tissue>
    </source>
</reference>
<feature type="transmembrane region" description="Helical" evidence="2">
    <location>
        <begin position="253"/>
        <end position="274"/>
    </location>
</feature>
<dbReference type="InterPro" id="IPR036872">
    <property type="entry name" value="CH_dom_sf"/>
</dbReference>
<dbReference type="EMBL" id="QPKB01000009">
    <property type="protein sequence ID" value="RWR92845.1"/>
    <property type="molecule type" value="Genomic_DNA"/>
</dbReference>
<dbReference type="CDD" id="cd00014">
    <property type="entry name" value="CH_SF"/>
    <property type="match status" value="1"/>
</dbReference>
<accession>A0A443PQ43</accession>
<keyword evidence="2" id="KW-0472">Membrane</keyword>
<dbReference type="PANTHER" id="PTHR46756:SF18">
    <property type="entry name" value="GAS2-LIKE PROTEIN PICKLED EGGS"/>
    <property type="match status" value="1"/>
</dbReference>
<evidence type="ECO:0000256" key="2">
    <source>
        <dbReference type="SAM" id="Phobius"/>
    </source>
</evidence>
<dbReference type="GO" id="GO:0051015">
    <property type="term" value="F:actin filament binding"/>
    <property type="evidence" value="ECO:0007669"/>
    <property type="project" value="TreeGrafter"/>
</dbReference>
<keyword evidence="2" id="KW-0812">Transmembrane</keyword>
<dbReference type="SUPFAM" id="SSF47576">
    <property type="entry name" value="Calponin-homology domain, CH-domain"/>
    <property type="match status" value="1"/>
</dbReference>
<organism evidence="3 4">
    <name type="scientific">Cinnamomum micranthum f. kanehirae</name>
    <dbReference type="NCBI Taxonomy" id="337451"/>
    <lineage>
        <taxon>Eukaryota</taxon>
        <taxon>Viridiplantae</taxon>
        <taxon>Streptophyta</taxon>
        <taxon>Embryophyta</taxon>
        <taxon>Tracheophyta</taxon>
        <taxon>Spermatophyta</taxon>
        <taxon>Magnoliopsida</taxon>
        <taxon>Magnoliidae</taxon>
        <taxon>Laurales</taxon>
        <taxon>Lauraceae</taxon>
        <taxon>Cinnamomum</taxon>
    </lineage>
</organism>
<keyword evidence="4" id="KW-1185">Reference proteome</keyword>
<proteinExistence type="predicted"/>
<dbReference type="GO" id="GO:0051764">
    <property type="term" value="P:actin crosslink formation"/>
    <property type="evidence" value="ECO:0007669"/>
    <property type="project" value="TreeGrafter"/>
</dbReference>
<name>A0A443PQ43_9MAGN</name>